<name>A0ACC2MED6_PERAE</name>
<gene>
    <name evidence="1" type="ORF">MRB53_005890</name>
</gene>
<evidence type="ECO:0000313" key="1">
    <source>
        <dbReference type="EMBL" id="KAJ8644142.1"/>
    </source>
</evidence>
<accession>A0ACC2MED6</accession>
<proteinExistence type="predicted"/>
<protein>
    <submittedName>
        <fullName evidence="1">Uncharacterized protein</fullName>
    </submittedName>
</protein>
<sequence length="209" mass="23427">MESLCLEAVFSREKGFLKSTRAIIHLVRPPPIGTHKSELLNRRNKPHEESSSLNPNVSQPFSSTPFFCENTNSSPAFSAIRPSDAFAIDRSTLPGFSLSFATFPTFSQMIARWCPETNSSTIEELGTTLSPASKIGYFQWSTLSMYEFSTFLCSDSSVANRRIGFHKDDGNKCCMNSLLVAPPWVFHIWSLNSFQVVGIFKNDGWQTYS</sequence>
<evidence type="ECO:0000313" key="2">
    <source>
        <dbReference type="Proteomes" id="UP001234297"/>
    </source>
</evidence>
<comment type="caution">
    <text evidence="1">The sequence shown here is derived from an EMBL/GenBank/DDBJ whole genome shotgun (WGS) entry which is preliminary data.</text>
</comment>
<keyword evidence="2" id="KW-1185">Reference proteome</keyword>
<dbReference type="EMBL" id="CM056810">
    <property type="protein sequence ID" value="KAJ8644142.1"/>
    <property type="molecule type" value="Genomic_DNA"/>
</dbReference>
<dbReference type="Proteomes" id="UP001234297">
    <property type="component" value="Chromosome 2"/>
</dbReference>
<reference evidence="1 2" key="1">
    <citation type="journal article" date="2022" name="Hortic Res">
        <title>A haplotype resolved chromosomal level avocado genome allows analysis of novel avocado genes.</title>
        <authorList>
            <person name="Nath O."/>
            <person name="Fletcher S.J."/>
            <person name="Hayward A."/>
            <person name="Shaw L.M."/>
            <person name="Masouleh A.K."/>
            <person name="Furtado A."/>
            <person name="Henry R.J."/>
            <person name="Mitter N."/>
        </authorList>
    </citation>
    <scope>NUCLEOTIDE SEQUENCE [LARGE SCALE GENOMIC DNA]</scope>
    <source>
        <strain evidence="2">cv. Hass</strain>
    </source>
</reference>
<organism evidence="1 2">
    <name type="scientific">Persea americana</name>
    <name type="common">Avocado</name>
    <dbReference type="NCBI Taxonomy" id="3435"/>
    <lineage>
        <taxon>Eukaryota</taxon>
        <taxon>Viridiplantae</taxon>
        <taxon>Streptophyta</taxon>
        <taxon>Embryophyta</taxon>
        <taxon>Tracheophyta</taxon>
        <taxon>Spermatophyta</taxon>
        <taxon>Magnoliopsida</taxon>
        <taxon>Magnoliidae</taxon>
        <taxon>Laurales</taxon>
        <taxon>Lauraceae</taxon>
        <taxon>Persea</taxon>
    </lineage>
</organism>